<feature type="compositionally biased region" description="Basic and acidic residues" evidence="1">
    <location>
        <begin position="114"/>
        <end position="143"/>
    </location>
</feature>
<evidence type="ECO:0000313" key="2">
    <source>
        <dbReference type="EMBL" id="KAF2189533.1"/>
    </source>
</evidence>
<sequence length="143" mass="15657">MARPRTRNATDLSRHQLARTPTRSGHQHDQDIATSLNAGVQGTGGSGTQGREKEHRGRSRWGRKSVNDDEMGDNDGEDELADGGIGNDNPSLRQVLIALTGAERYKERPRRGKKGETRRKEGKTGREAGTRKEDPGTGREGKS</sequence>
<proteinExistence type="predicted"/>
<keyword evidence="3" id="KW-1185">Reference proteome</keyword>
<dbReference type="EMBL" id="ML994620">
    <property type="protein sequence ID" value="KAF2189533.1"/>
    <property type="molecule type" value="Genomic_DNA"/>
</dbReference>
<name>A0A6A6EE57_9PEZI</name>
<feature type="region of interest" description="Disordered" evidence="1">
    <location>
        <begin position="1"/>
        <end position="143"/>
    </location>
</feature>
<accession>A0A6A6EE57</accession>
<gene>
    <name evidence="2" type="ORF">K469DRAFT_42178</name>
</gene>
<evidence type="ECO:0000313" key="3">
    <source>
        <dbReference type="Proteomes" id="UP000800200"/>
    </source>
</evidence>
<protein>
    <submittedName>
        <fullName evidence="2">Uncharacterized protein</fullName>
    </submittedName>
</protein>
<reference evidence="2" key="1">
    <citation type="journal article" date="2020" name="Stud. Mycol.">
        <title>101 Dothideomycetes genomes: a test case for predicting lifestyles and emergence of pathogens.</title>
        <authorList>
            <person name="Haridas S."/>
            <person name="Albert R."/>
            <person name="Binder M."/>
            <person name="Bloem J."/>
            <person name="Labutti K."/>
            <person name="Salamov A."/>
            <person name="Andreopoulos B."/>
            <person name="Baker S."/>
            <person name="Barry K."/>
            <person name="Bills G."/>
            <person name="Bluhm B."/>
            <person name="Cannon C."/>
            <person name="Castanera R."/>
            <person name="Culley D."/>
            <person name="Daum C."/>
            <person name="Ezra D."/>
            <person name="Gonzalez J."/>
            <person name="Henrissat B."/>
            <person name="Kuo A."/>
            <person name="Liang C."/>
            <person name="Lipzen A."/>
            <person name="Lutzoni F."/>
            <person name="Magnuson J."/>
            <person name="Mondo S."/>
            <person name="Nolan M."/>
            <person name="Ohm R."/>
            <person name="Pangilinan J."/>
            <person name="Park H.-J."/>
            <person name="Ramirez L."/>
            <person name="Alfaro M."/>
            <person name="Sun H."/>
            <person name="Tritt A."/>
            <person name="Yoshinaga Y."/>
            <person name="Zwiers L.-H."/>
            <person name="Turgeon B."/>
            <person name="Goodwin S."/>
            <person name="Spatafora J."/>
            <person name="Crous P."/>
            <person name="Grigoriev I."/>
        </authorList>
    </citation>
    <scope>NUCLEOTIDE SEQUENCE</scope>
    <source>
        <strain evidence="2">CBS 207.26</strain>
    </source>
</reference>
<dbReference type="Proteomes" id="UP000800200">
    <property type="component" value="Unassembled WGS sequence"/>
</dbReference>
<organism evidence="2 3">
    <name type="scientific">Zopfia rhizophila CBS 207.26</name>
    <dbReference type="NCBI Taxonomy" id="1314779"/>
    <lineage>
        <taxon>Eukaryota</taxon>
        <taxon>Fungi</taxon>
        <taxon>Dikarya</taxon>
        <taxon>Ascomycota</taxon>
        <taxon>Pezizomycotina</taxon>
        <taxon>Dothideomycetes</taxon>
        <taxon>Dothideomycetes incertae sedis</taxon>
        <taxon>Zopfiaceae</taxon>
        <taxon>Zopfia</taxon>
    </lineage>
</organism>
<evidence type="ECO:0000256" key="1">
    <source>
        <dbReference type="SAM" id="MobiDB-lite"/>
    </source>
</evidence>
<dbReference type="AlphaFoldDB" id="A0A6A6EE57"/>
<feature type="compositionally biased region" description="Acidic residues" evidence="1">
    <location>
        <begin position="68"/>
        <end position="81"/>
    </location>
</feature>